<dbReference type="EMBL" id="CM026426">
    <property type="protein sequence ID" value="KAG0571642.1"/>
    <property type="molecule type" value="Genomic_DNA"/>
</dbReference>
<dbReference type="AlphaFoldDB" id="A0A8T0HLI0"/>
<gene>
    <name evidence="1" type="ORF">KC19_VG030100</name>
</gene>
<dbReference type="Proteomes" id="UP000822688">
    <property type="component" value="Chromosome V"/>
</dbReference>
<reference evidence="1" key="1">
    <citation type="submission" date="2020-06" db="EMBL/GenBank/DDBJ databases">
        <title>WGS assembly of Ceratodon purpureus strain R40.</title>
        <authorList>
            <person name="Carey S.B."/>
            <person name="Jenkins J."/>
            <person name="Shu S."/>
            <person name="Lovell J.T."/>
            <person name="Sreedasyam A."/>
            <person name="Maumus F."/>
            <person name="Tiley G.P."/>
            <person name="Fernandez-Pozo N."/>
            <person name="Barry K."/>
            <person name="Chen C."/>
            <person name="Wang M."/>
            <person name="Lipzen A."/>
            <person name="Daum C."/>
            <person name="Saski C.A."/>
            <person name="Payton A.C."/>
            <person name="Mcbreen J.C."/>
            <person name="Conrad R.E."/>
            <person name="Kollar L.M."/>
            <person name="Olsson S."/>
            <person name="Huttunen S."/>
            <person name="Landis J.B."/>
            <person name="Wickett N.J."/>
            <person name="Johnson M.G."/>
            <person name="Rensing S.A."/>
            <person name="Grimwood J."/>
            <person name="Schmutz J."/>
            <person name="Mcdaniel S.F."/>
        </authorList>
    </citation>
    <scope>NUCLEOTIDE SEQUENCE</scope>
    <source>
        <strain evidence="1">R40</strain>
    </source>
</reference>
<protein>
    <submittedName>
        <fullName evidence="1">Uncharacterized protein</fullName>
    </submittedName>
</protein>
<evidence type="ECO:0000313" key="2">
    <source>
        <dbReference type="Proteomes" id="UP000822688"/>
    </source>
</evidence>
<name>A0A8T0HLI0_CERPU</name>
<comment type="caution">
    <text evidence="1">The sequence shown here is derived from an EMBL/GenBank/DDBJ whole genome shotgun (WGS) entry which is preliminary data.</text>
</comment>
<proteinExistence type="predicted"/>
<keyword evidence="2" id="KW-1185">Reference proteome</keyword>
<sequence>MSGLCKISCYFNVAPKIKGLSAFKDLTNIFIKESLSTPLSDTYILCCAFNPRPMSSIIYQHEYSES</sequence>
<accession>A0A8T0HLI0</accession>
<evidence type="ECO:0000313" key="1">
    <source>
        <dbReference type="EMBL" id="KAG0571642.1"/>
    </source>
</evidence>
<organism evidence="1 2">
    <name type="scientific">Ceratodon purpureus</name>
    <name type="common">Fire moss</name>
    <name type="synonym">Dicranum purpureum</name>
    <dbReference type="NCBI Taxonomy" id="3225"/>
    <lineage>
        <taxon>Eukaryota</taxon>
        <taxon>Viridiplantae</taxon>
        <taxon>Streptophyta</taxon>
        <taxon>Embryophyta</taxon>
        <taxon>Bryophyta</taxon>
        <taxon>Bryophytina</taxon>
        <taxon>Bryopsida</taxon>
        <taxon>Dicranidae</taxon>
        <taxon>Pseudoditrichales</taxon>
        <taxon>Ditrichaceae</taxon>
        <taxon>Ceratodon</taxon>
    </lineage>
</organism>